<evidence type="ECO:0000313" key="1">
    <source>
        <dbReference type="EMBL" id="KAF5793900.1"/>
    </source>
</evidence>
<accession>A0A9K3NBS2</accession>
<reference evidence="2" key="1">
    <citation type="journal article" date="2017" name="Nature">
        <title>The sunflower genome provides insights into oil metabolism, flowering and Asterid evolution.</title>
        <authorList>
            <person name="Badouin H."/>
            <person name="Gouzy J."/>
            <person name="Grassa C.J."/>
            <person name="Murat F."/>
            <person name="Staton S.E."/>
            <person name="Cottret L."/>
            <person name="Lelandais-Briere C."/>
            <person name="Owens G.L."/>
            <person name="Carrere S."/>
            <person name="Mayjonade B."/>
            <person name="Legrand L."/>
            <person name="Gill N."/>
            <person name="Kane N.C."/>
            <person name="Bowers J.E."/>
            <person name="Hubner S."/>
            <person name="Bellec A."/>
            <person name="Berard A."/>
            <person name="Berges H."/>
            <person name="Blanchet N."/>
            <person name="Boniface M.C."/>
            <person name="Brunel D."/>
            <person name="Catrice O."/>
            <person name="Chaidir N."/>
            <person name="Claudel C."/>
            <person name="Donnadieu C."/>
            <person name="Faraut T."/>
            <person name="Fievet G."/>
            <person name="Helmstetter N."/>
            <person name="King M."/>
            <person name="Knapp S.J."/>
            <person name="Lai Z."/>
            <person name="Le Paslier M.C."/>
            <person name="Lippi Y."/>
            <person name="Lorenzon L."/>
            <person name="Mandel J.R."/>
            <person name="Marage G."/>
            <person name="Marchand G."/>
            <person name="Marquand E."/>
            <person name="Bret-Mestries E."/>
            <person name="Morien E."/>
            <person name="Nambeesan S."/>
            <person name="Nguyen T."/>
            <person name="Pegot-Espagnet P."/>
            <person name="Pouilly N."/>
            <person name="Raftis F."/>
            <person name="Sallet E."/>
            <person name="Schiex T."/>
            <person name="Thomas J."/>
            <person name="Vandecasteele C."/>
            <person name="Vares D."/>
            <person name="Vear F."/>
            <person name="Vautrin S."/>
            <person name="Crespi M."/>
            <person name="Mangin B."/>
            <person name="Burke J.M."/>
            <person name="Salse J."/>
            <person name="Munos S."/>
            <person name="Vincourt P."/>
            <person name="Rieseberg L.H."/>
            <person name="Langlade N.B."/>
        </authorList>
    </citation>
    <scope>NUCLEOTIDE SEQUENCE</scope>
    <source>
        <tissue evidence="2">Leaves</tissue>
    </source>
</reference>
<dbReference type="Gramene" id="mRNA:HanXRQr2_Chr08g0328371">
    <property type="protein sequence ID" value="mRNA:HanXRQr2_Chr08g0328371"/>
    <property type="gene ID" value="HanXRQr2_Chr08g0328371"/>
</dbReference>
<dbReference type="AlphaFoldDB" id="A0A9K3NBS2"/>
<dbReference type="Proteomes" id="UP000215914">
    <property type="component" value="Unassembled WGS sequence"/>
</dbReference>
<name>A0A9K3NBS2_HELAN</name>
<gene>
    <name evidence="1" type="ORF">HanXRQr2_Chr08g0322081</name>
    <name evidence="2" type="ORF">HanXRQr2_Chr08g0328371</name>
</gene>
<comment type="caution">
    <text evidence="2">The sequence shown here is derived from an EMBL/GenBank/DDBJ whole genome shotgun (WGS) entry which is preliminary data.</text>
</comment>
<protein>
    <submittedName>
        <fullName evidence="2">Uncharacterized protein</fullName>
    </submittedName>
</protein>
<dbReference type="EMBL" id="MNCJ02000323">
    <property type="protein sequence ID" value="KAF5793900.1"/>
    <property type="molecule type" value="Genomic_DNA"/>
</dbReference>
<dbReference type="EMBL" id="MNCJ02000323">
    <property type="protein sequence ID" value="KAF5794464.1"/>
    <property type="molecule type" value="Genomic_DNA"/>
</dbReference>
<keyword evidence="3" id="KW-1185">Reference proteome</keyword>
<evidence type="ECO:0000313" key="2">
    <source>
        <dbReference type="EMBL" id="KAF5794464.1"/>
    </source>
</evidence>
<organism evidence="2 3">
    <name type="scientific">Helianthus annuus</name>
    <name type="common">Common sunflower</name>
    <dbReference type="NCBI Taxonomy" id="4232"/>
    <lineage>
        <taxon>Eukaryota</taxon>
        <taxon>Viridiplantae</taxon>
        <taxon>Streptophyta</taxon>
        <taxon>Embryophyta</taxon>
        <taxon>Tracheophyta</taxon>
        <taxon>Spermatophyta</taxon>
        <taxon>Magnoliopsida</taxon>
        <taxon>eudicotyledons</taxon>
        <taxon>Gunneridae</taxon>
        <taxon>Pentapetalae</taxon>
        <taxon>asterids</taxon>
        <taxon>campanulids</taxon>
        <taxon>Asterales</taxon>
        <taxon>Asteraceae</taxon>
        <taxon>Asteroideae</taxon>
        <taxon>Heliantheae alliance</taxon>
        <taxon>Heliantheae</taxon>
        <taxon>Helianthus</taxon>
    </lineage>
</organism>
<dbReference type="Gramene" id="mRNA:HanXRQr2_Chr08g0322081">
    <property type="protein sequence ID" value="mRNA:HanXRQr2_Chr08g0322081"/>
    <property type="gene ID" value="HanXRQr2_Chr08g0322081"/>
</dbReference>
<proteinExistence type="predicted"/>
<reference evidence="2" key="2">
    <citation type="submission" date="2020-06" db="EMBL/GenBank/DDBJ databases">
        <title>Helianthus annuus Genome sequencing and assembly Release 2.</title>
        <authorList>
            <person name="Gouzy J."/>
            <person name="Langlade N."/>
            <person name="Munos S."/>
        </authorList>
    </citation>
    <scope>NUCLEOTIDE SEQUENCE</scope>
    <source>
        <tissue evidence="2">Leaves</tissue>
    </source>
</reference>
<sequence>MAYGQKGCGKKYVHHAKEEKYEIYPEIKEFPDVNLKQKEDFSKLI</sequence>
<evidence type="ECO:0000313" key="3">
    <source>
        <dbReference type="Proteomes" id="UP000215914"/>
    </source>
</evidence>